<dbReference type="Proteomes" id="UP000177328">
    <property type="component" value="Unassembled WGS sequence"/>
</dbReference>
<dbReference type="AlphaFoldDB" id="A0A1F5KK84"/>
<dbReference type="SUPFAM" id="SSF53448">
    <property type="entry name" value="Nucleotide-diphospho-sugar transferases"/>
    <property type="match status" value="1"/>
</dbReference>
<accession>A0A1F5KK84</accession>
<organism evidence="2 3">
    <name type="scientific">Candidatus Daviesbacteria bacterium RIFCSPHIGHO2_02_FULL_43_12</name>
    <dbReference type="NCBI Taxonomy" id="1797776"/>
    <lineage>
        <taxon>Bacteria</taxon>
        <taxon>Candidatus Daviesiibacteriota</taxon>
    </lineage>
</organism>
<dbReference type="InterPro" id="IPR029044">
    <property type="entry name" value="Nucleotide-diphossugar_trans"/>
</dbReference>
<dbReference type="CDD" id="cd02511">
    <property type="entry name" value="Beta4Glucosyltransferase"/>
    <property type="match status" value="1"/>
</dbReference>
<sequence>MNKISVVINTLNEEQNIKRVLSSVQWADEVVVCDMYSDDKTVEIAKEMGAKVVFHKKTGYVEPARNFAISQAQSQWILLLDADEEVPSRLAEKIKEIVSEDGFDFVLVPRKNIIFGKWMEYSGWWPDFNIRLFKRGQVTWKEAIHSKPQTQGKELRLGEDQEMALTHHHYESIAQFLERMNRYTGIQAKELKDSGYVFNSRDLIKQPLDEFLGRFFGREGYRDGLHGFVLSLLQAFSFLVVYLKVWENQGFSAQDVSLGDLNKETKKAFRDTQYWIKLVQLPKSGLKRYAQKMKDLLTF</sequence>
<reference evidence="2 3" key="1">
    <citation type="journal article" date="2016" name="Nat. Commun.">
        <title>Thousands of microbial genomes shed light on interconnected biogeochemical processes in an aquifer system.</title>
        <authorList>
            <person name="Anantharaman K."/>
            <person name="Brown C.T."/>
            <person name="Hug L.A."/>
            <person name="Sharon I."/>
            <person name="Castelle C.J."/>
            <person name="Probst A.J."/>
            <person name="Thomas B.C."/>
            <person name="Singh A."/>
            <person name="Wilkins M.J."/>
            <person name="Karaoz U."/>
            <person name="Brodie E.L."/>
            <person name="Williams K.H."/>
            <person name="Hubbard S.S."/>
            <person name="Banfield J.F."/>
        </authorList>
    </citation>
    <scope>NUCLEOTIDE SEQUENCE [LARGE SCALE GENOMIC DNA]</scope>
</reference>
<dbReference type="PANTHER" id="PTHR43630:SF2">
    <property type="entry name" value="GLYCOSYLTRANSFERASE"/>
    <property type="match status" value="1"/>
</dbReference>
<dbReference type="PANTHER" id="PTHR43630">
    <property type="entry name" value="POLY-BETA-1,6-N-ACETYL-D-GLUCOSAMINE SYNTHASE"/>
    <property type="match status" value="1"/>
</dbReference>
<proteinExistence type="predicted"/>
<evidence type="ECO:0000259" key="1">
    <source>
        <dbReference type="Pfam" id="PF00535"/>
    </source>
</evidence>
<dbReference type="Gene3D" id="3.90.550.10">
    <property type="entry name" value="Spore Coat Polysaccharide Biosynthesis Protein SpsA, Chain A"/>
    <property type="match status" value="1"/>
</dbReference>
<gene>
    <name evidence="2" type="ORF">A3D25_02370</name>
</gene>
<evidence type="ECO:0000313" key="2">
    <source>
        <dbReference type="EMBL" id="OGE41347.1"/>
    </source>
</evidence>
<name>A0A1F5KK84_9BACT</name>
<comment type="caution">
    <text evidence="2">The sequence shown here is derived from an EMBL/GenBank/DDBJ whole genome shotgun (WGS) entry which is preliminary data.</text>
</comment>
<dbReference type="Pfam" id="PF00535">
    <property type="entry name" value="Glycos_transf_2"/>
    <property type="match status" value="1"/>
</dbReference>
<dbReference type="InterPro" id="IPR001173">
    <property type="entry name" value="Glyco_trans_2-like"/>
</dbReference>
<protein>
    <recommendedName>
        <fullName evidence="1">Glycosyltransferase 2-like domain-containing protein</fullName>
    </recommendedName>
</protein>
<evidence type="ECO:0000313" key="3">
    <source>
        <dbReference type="Proteomes" id="UP000177328"/>
    </source>
</evidence>
<dbReference type="EMBL" id="MFDD01000002">
    <property type="protein sequence ID" value="OGE41347.1"/>
    <property type="molecule type" value="Genomic_DNA"/>
</dbReference>
<feature type="domain" description="Glycosyltransferase 2-like" evidence="1">
    <location>
        <begin position="5"/>
        <end position="145"/>
    </location>
</feature>